<gene>
    <name evidence="3" type="ORF">AMELA_G00143990</name>
</gene>
<dbReference type="SMART" id="SM00355">
    <property type="entry name" value="ZnF_C2H2"/>
    <property type="match status" value="2"/>
</dbReference>
<dbReference type="GO" id="GO:0005634">
    <property type="term" value="C:nucleus"/>
    <property type="evidence" value="ECO:0007669"/>
    <property type="project" value="TreeGrafter"/>
</dbReference>
<dbReference type="Pfam" id="PF10453">
    <property type="entry name" value="NUFIP1"/>
    <property type="match status" value="1"/>
</dbReference>
<feature type="domain" description="C2H2-type" evidence="2">
    <location>
        <begin position="103"/>
        <end position="123"/>
    </location>
</feature>
<feature type="region of interest" description="Disordered" evidence="1">
    <location>
        <begin position="332"/>
        <end position="391"/>
    </location>
</feature>
<sequence length="461" mass="51440">MTEHDGGSLSNSGWPTREAPPNLQQTPQQQSHAFQALRDWTWFQSAPISPWGPSPVCPGSGYGQHHGLGSHLQEYQYGRQDHGQHQWRNTQKRTKEPEFSHFCDTCDRGFKSRDKYNEHVAQHVKCSFDGCKFTAHEKLVNIHWKNSHAPGAKRIKLDTPEEIAKWREERRRNYPSRSNVEKKIKLMEVKEKRGDVLETSQFGQFKSRDRVHGGHHHGEGLLANRGHAFGGHQRLHPGTEKVEQALPLTCPPHDVDPLGALATCDPDSEKEESVKETKAAVSVAPKSMTSALASLMSSYAQDCTESESDQEPEDAPILKSALALEENKALLAAHSNPNPSRAPVPERRPTTEESEISHQVPRPQSVSHPLRSGGSCGGRQRRRRHNEPMTGPQKCCPTLLEMLLAPDIRHERNVVLQCIRYIIHKEFFGLVKHSNLAMPDVASVSVNGSVLVNDVGGSGII</sequence>
<dbReference type="PROSITE" id="PS00028">
    <property type="entry name" value="ZINC_FINGER_C2H2_1"/>
    <property type="match status" value="1"/>
</dbReference>
<comment type="caution">
    <text evidence="3">The sequence shown here is derived from an EMBL/GenBank/DDBJ whole genome shotgun (WGS) entry which is preliminary data.</text>
</comment>
<evidence type="ECO:0000256" key="1">
    <source>
        <dbReference type="SAM" id="MobiDB-lite"/>
    </source>
</evidence>
<dbReference type="Proteomes" id="UP000593565">
    <property type="component" value="Unassembled WGS sequence"/>
</dbReference>
<evidence type="ECO:0000313" key="4">
    <source>
        <dbReference type="Proteomes" id="UP000593565"/>
    </source>
</evidence>
<reference evidence="3 4" key="1">
    <citation type="submission" date="2020-02" db="EMBL/GenBank/DDBJ databases">
        <title>A chromosome-scale genome assembly of the black bullhead catfish (Ameiurus melas).</title>
        <authorList>
            <person name="Wen M."/>
            <person name="Zham M."/>
            <person name="Cabau C."/>
            <person name="Klopp C."/>
            <person name="Donnadieu C."/>
            <person name="Roques C."/>
            <person name="Bouchez O."/>
            <person name="Lampietro C."/>
            <person name="Jouanno E."/>
            <person name="Herpin A."/>
            <person name="Louis A."/>
            <person name="Berthelot C."/>
            <person name="Parey E."/>
            <person name="Roest-Crollius H."/>
            <person name="Braasch I."/>
            <person name="Postlethwait J."/>
            <person name="Robinson-Rechavi M."/>
            <person name="Echchiki A."/>
            <person name="Begum T."/>
            <person name="Montfort J."/>
            <person name="Schartl M."/>
            <person name="Bobe J."/>
            <person name="Guiguen Y."/>
        </authorList>
    </citation>
    <scope>NUCLEOTIDE SEQUENCE [LARGE SCALE GENOMIC DNA]</scope>
    <source>
        <strain evidence="3">M_S1</strain>
        <tissue evidence="3">Blood</tissue>
    </source>
</reference>
<protein>
    <recommendedName>
        <fullName evidence="2">C2H2-type domain-containing protein</fullName>
    </recommendedName>
</protein>
<dbReference type="InterPro" id="IPR013087">
    <property type="entry name" value="Znf_C2H2_type"/>
</dbReference>
<feature type="compositionally biased region" description="Polar residues" evidence="1">
    <location>
        <begin position="22"/>
        <end position="31"/>
    </location>
</feature>
<dbReference type="InterPro" id="IPR019496">
    <property type="entry name" value="NUFIP1_cons_dom"/>
</dbReference>
<name>A0A7J6AM05_AMEME</name>
<accession>A0A7J6AM05</accession>
<dbReference type="InterPro" id="IPR039136">
    <property type="entry name" value="NUFIP1-like"/>
</dbReference>
<organism evidence="3 4">
    <name type="scientific">Ameiurus melas</name>
    <name type="common">Black bullhead</name>
    <name type="synonym">Silurus melas</name>
    <dbReference type="NCBI Taxonomy" id="219545"/>
    <lineage>
        <taxon>Eukaryota</taxon>
        <taxon>Metazoa</taxon>
        <taxon>Chordata</taxon>
        <taxon>Craniata</taxon>
        <taxon>Vertebrata</taxon>
        <taxon>Euteleostomi</taxon>
        <taxon>Actinopterygii</taxon>
        <taxon>Neopterygii</taxon>
        <taxon>Teleostei</taxon>
        <taxon>Ostariophysi</taxon>
        <taxon>Siluriformes</taxon>
        <taxon>Ictaluridae</taxon>
        <taxon>Ameiurus</taxon>
    </lineage>
</organism>
<dbReference type="PANTHER" id="PTHR13309">
    <property type="entry name" value="NUCLEAR FRAGILE X MENTAL RETARDATION PROTEIN INTERACTING PROTEIN 1"/>
    <property type="match status" value="1"/>
</dbReference>
<feature type="region of interest" description="Disordered" evidence="1">
    <location>
        <begin position="1"/>
        <end position="31"/>
    </location>
</feature>
<dbReference type="PANTHER" id="PTHR13309:SF0">
    <property type="entry name" value="FMR1-INTERACTING PROTEIN NUFIP1"/>
    <property type="match status" value="1"/>
</dbReference>
<feature type="region of interest" description="Disordered" evidence="1">
    <location>
        <begin position="263"/>
        <end position="284"/>
    </location>
</feature>
<proteinExistence type="predicted"/>
<dbReference type="EMBL" id="JAAGNN010000011">
    <property type="protein sequence ID" value="KAF4083606.1"/>
    <property type="molecule type" value="Genomic_DNA"/>
</dbReference>
<dbReference type="GO" id="GO:0000492">
    <property type="term" value="P:box C/D snoRNP assembly"/>
    <property type="evidence" value="ECO:0007669"/>
    <property type="project" value="TreeGrafter"/>
</dbReference>
<evidence type="ECO:0000313" key="3">
    <source>
        <dbReference type="EMBL" id="KAF4083606.1"/>
    </source>
</evidence>
<dbReference type="AlphaFoldDB" id="A0A7J6AM05"/>
<dbReference type="GO" id="GO:0003723">
    <property type="term" value="F:RNA binding"/>
    <property type="evidence" value="ECO:0007669"/>
    <property type="project" value="InterPro"/>
</dbReference>
<evidence type="ECO:0000259" key="2">
    <source>
        <dbReference type="PROSITE" id="PS00028"/>
    </source>
</evidence>
<keyword evidence="4" id="KW-1185">Reference proteome</keyword>